<dbReference type="OrthoDB" id="2533084at2759"/>
<feature type="transmembrane region" description="Helical" evidence="6">
    <location>
        <begin position="283"/>
        <end position="305"/>
    </location>
</feature>
<dbReference type="GO" id="GO:0005886">
    <property type="term" value="C:plasma membrane"/>
    <property type="evidence" value="ECO:0007669"/>
    <property type="project" value="TreeGrafter"/>
</dbReference>
<dbReference type="SUPFAM" id="SSF103473">
    <property type="entry name" value="MFS general substrate transporter"/>
    <property type="match status" value="1"/>
</dbReference>
<dbReference type="PROSITE" id="PS50850">
    <property type="entry name" value="MFS"/>
    <property type="match status" value="1"/>
</dbReference>
<organism evidence="8 9">
    <name type="scientific">Pseudocercospora fuligena</name>
    <dbReference type="NCBI Taxonomy" id="685502"/>
    <lineage>
        <taxon>Eukaryota</taxon>
        <taxon>Fungi</taxon>
        <taxon>Dikarya</taxon>
        <taxon>Ascomycota</taxon>
        <taxon>Pezizomycotina</taxon>
        <taxon>Dothideomycetes</taxon>
        <taxon>Dothideomycetidae</taxon>
        <taxon>Mycosphaerellales</taxon>
        <taxon>Mycosphaerellaceae</taxon>
        <taxon>Pseudocercospora</taxon>
    </lineage>
</organism>
<evidence type="ECO:0000256" key="5">
    <source>
        <dbReference type="SAM" id="MobiDB-lite"/>
    </source>
</evidence>
<feature type="transmembrane region" description="Helical" evidence="6">
    <location>
        <begin position="193"/>
        <end position="213"/>
    </location>
</feature>
<evidence type="ECO:0000313" key="8">
    <source>
        <dbReference type="EMBL" id="KAF7186725.1"/>
    </source>
</evidence>
<feature type="transmembrane region" description="Helical" evidence="6">
    <location>
        <begin position="376"/>
        <end position="397"/>
    </location>
</feature>
<keyword evidence="4 6" id="KW-0472">Membrane</keyword>
<feature type="transmembrane region" description="Helical" evidence="6">
    <location>
        <begin position="335"/>
        <end position="355"/>
    </location>
</feature>
<evidence type="ECO:0000256" key="1">
    <source>
        <dbReference type="ARBA" id="ARBA00004141"/>
    </source>
</evidence>
<sequence>MFDEKHHLPKGHGNDGFNPSVEDQNLADMDFPQDTSERPIIVESTNSTHLRPSPNDPLNWSSRKKNTILAILSLSAFLGDFSSGAGIPLLSSQSQTFTLPPSQILYATNLNVLLVGIGGVLWIPPLHFWGRAPVLFWSTLIGTVFTLVCAIAPNFGVYYGARALVGVSLTAGQTIGLVFIKEMWEFEDQVRKLNFWYACFTASPYFGPMIGGFMVDGLDGNWRAVFWLIFALCCLDLVLILLFADETYGKELERGRRIWRVLGLWQIPNHGTLTSVKDSLIRLWKVLISPMVVPCMLIHAMQFMWGVGVNLTSSILFATPVEDGGYGYATKQVGFLYFTPVVAVWLGEAFGHVFNDWIARRYIRKHSGTFRPEVRLWILYIGAILMVPGLVVVGQALGKRLSVAAVIMGWGMYVFGGMLSGVSLTAFLMNKCPGGTGEISSFLNFARTIGGFSLGYYQQSWGAAVGYGASFGTQAAIAGLATIMAGLVHLICSRA</sequence>
<feature type="transmembrane region" description="Helical" evidence="6">
    <location>
        <begin position="68"/>
        <end position="91"/>
    </location>
</feature>
<evidence type="ECO:0000256" key="2">
    <source>
        <dbReference type="ARBA" id="ARBA00022692"/>
    </source>
</evidence>
<comment type="subcellular location">
    <subcellularLocation>
        <location evidence="1">Membrane</location>
        <topology evidence="1">Multi-pass membrane protein</topology>
    </subcellularLocation>
</comment>
<evidence type="ECO:0000256" key="6">
    <source>
        <dbReference type="SAM" id="Phobius"/>
    </source>
</evidence>
<reference evidence="8" key="1">
    <citation type="submission" date="2020-04" db="EMBL/GenBank/DDBJ databases">
        <title>Draft genome resource of the tomato pathogen Pseudocercospora fuligena.</title>
        <authorList>
            <person name="Zaccaron A."/>
        </authorList>
    </citation>
    <scope>NUCLEOTIDE SEQUENCE</scope>
    <source>
        <strain evidence="8">PF001</strain>
    </source>
</reference>
<keyword evidence="9" id="KW-1185">Reference proteome</keyword>
<dbReference type="Proteomes" id="UP000660729">
    <property type="component" value="Unassembled WGS sequence"/>
</dbReference>
<dbReference type="PANTHER" id="PTHR23502">
    <property type="entry name" value="MAJOR FACILITATOR SUPERFAMILY"/>
    <property type="match status" value="1"/>
</dbReference>
<dbReference type="Gene3D" id="1.20.1250.20">
    <property type="entry name" value="MFS general substrate transporter like domains"/>
    <property type="match status" value="1"/>
</dbReference>
<dbReference type="InterPro" id="IPR036259">
    <property type="entry name" value="MFS_trans_sf"/>
</dbReference>
<dbReference type="AlphaFoldDB" id="A0A8H6VH79"/>
<accession>A0A8H6VH79</accession>
<feature type="domain" description="Major facilitator superfamily (MFS) profile" evidence="7">
    <location>
        <begin position="68"/>
        <end position="495"/>
    </location>
</feature>
<feature type="transmembrane region" description="Helical" evidence="6">
    <location>
        <begin position="471"/>
        <end position="492"/>
    </location>
</feature>
<gene>
    <name evidence="8" type="ORF">HII31_11957</name>
</gene>
<feature type="region of interest" description="Disordered" evidence="5">
    <location>
        <begin position="1"/>
        <end position="32"/>
    </location>
</feature>
<feature type="transmembrane region" description="Helical" evidence="6">
    <location>
        <begin position="159"/>
        <end position="181"/>
    </location>
</feature>
<evidence type="ECO:0000256" key="3">
    <source>
        <dbReference type="ARBA" id="ARBA00022989"/>
    </source>
</evidence>
<evidence type="ECO:0000313" key="9">
    <source>
        <dbReference type="Proteomes" id="UP000660729"/>
    </source>
</evidence>
<dbReference type="PANTHER" id="PTHR23502:SF22">
    <property type="entry name" value="MAJOR FACILITATOR SUPERFAMILY (MFS) PROFILE DOMAIN-CONTAINING PROTEIN"/>
    <property type="match status" value="1"/>
</dbReference>
<evidence type="ECO:0000256" key="4">
    <source>
        <dbReference type="ARBA" id="ARBA00023136"/>
    </source>
</evidence>
<feature type="transmembrane region" description="Helical" evidence="6">
    <location>
        <begin position="441"/>
        <end position="459"/>
    </location>
</feature>
<dbReference type="Pfam" id="PF07690">
    <property type="entry name" value="MFS_1"/>
    <property type="match status" value="1"/>
</dbReference>
<protein>
    <submittedName>
        <fullName evidence="8">Efflux pump radE</fullName>
    </submittedName>
</protein>
<feature type="transmembrane region" description="Helical" evidence="6">
    <location>
        <begin position="103"/>
        <end position="122"/>
    </location>
</feature>
<dbReference type="GO" id="GO:0022857">
    <property type="term" value="F:transmembrane transporter activity"/>
    <property type="evidence" value="ECO:0007669"/>
    <property type="project" value="InterPro"/>
</dbReference>
<keyword evidence="3 6" id="KW-1133">Transmembrane helix</keyword>
<feature type="transmembrane region" description="Helical" evidence="6">
    <location>
        <begin position="403"/>
        <end position="429"/>
    </location>
</feature>
<feature type="transmembrane region" description="Helical" evidence="6">
    <location>
        <begin position="225"/>
        <end position="244"/>
    </location>
</feature>
<dbReference type="InterPro" id="IPR020846">
    <property type="entry name" value="MFS_dom"/>
</dbReference>
<evidence type="ECO:0000259" key="7">
    <source>
        <dbReference type="PROSITE" id="PS50850"/>
    </source>
</evidence>
<keyword evidence="2 6" id="KW-0812">Transmembrane</keyword>
<feature type="transmembrane region" description="Helical" evidence="6">
    <location>
        <begin position="134"/>
        <end position="153"/>
    </location>
</feature>
<dbReference type="InterPro" id="IPR011701">
    <property type="entry name" value="MFS"/>
</dbReference>
<proteinExistence type="predicted"/>
<name>A0A8H6VH79_9PEZI</name>
<comment type="caution">
    <text evidence="8">The sequence shown here is derived from an EMBL/GenBank/DDBJ whole genome shotgun (WGS) entry which is preliminary data.</text>
</comment>
<dbReference type="EMBL" id="JABCIY010000248">
    <property type="protein sequence ID" value="KAF7186725.1"/>
    <property type="molecule type" value="Genomic_DNA"/>
</dbReference>